<dbReference type="EMBL" id="GL629765">
    <property type="protein sequence ID" value="EFX03924.1"/>
    <property type="molecule type" value="Genomic_DNA"/>
</dbReference>
<evidence type="ECO:0000313" key="3">
    <source>
        <dbReference type="Proteomes" id="UP000007796"/>
    </source>
</evidence>
<gene>
    <name evidence="2" type="ORF">CMQ_852</name>
</gene>
<reference evidence="2 3" key="1">
    <citation type="journal article" date="2011" name="Proc. Natl. Acad. Sci. U.S.A.">
        <title>Genome and transcriptome analyses of the mountain pine beetle-fungal symbiont Grosmannia clavigera, a lodgepole pine pathogen.</title>
        <authorList>
            <person name="DiGuistini S."/>
            <person name="Wang Y."/>
            <person name="Liao N.Y."/>
            <person name="Taylor G."/>
            <person name="Tanguay P."/>
            <person name="Feau N."/>
            <person name="Henrissat B."/>
            <person name="Chan S.K."/>
            <person name="Hesse-Orce U."/>
            <person name="Alamouti S.M."/>
            <person name="Tsui C.K.M."/>
            <person name="Docking R.T."/>
            <person name="Levasseur A."/>
            <person name="Haridas S."/>
            <person name="Robertson G."/>
            <person name="Birol I."/>
            <person name="Holt R.A."/>
            <person name="Marra M.A."/>
            <person name="Hamelin R.C."/>
            <person name="Hirst M."/>
            <person name="Jones S.J.M."/>
            <person name="Bohlmann J."/>
            <person name="Breuil C."/>
        </authorList>
    </citation>
    <scope>NUCLEOTIDE SEQUENCE [LARGE SCALE GENOMIC DNA]</scope>
    <source>
        <strain evidence="3">kw1407 / UAMH 11150</strain>
    </source>
</reference>
<proteinExistence type="predicted"/>
<evidence type="ECO:0000256" key="1">
    <source>
        <dbReference type="ARBA" id="ARBA00023002"/>
    </source>
</evidence>
<dbReference type="InParanoid" id="F0XCB5"/>
<accession>F0XCB5</accession>
<dbReference type="OrthoDB" id="408743at2759"/>
<keyword evidence="3" id="KW-1185">Reference proteome</keyword>
<dbReference type="GeneID" id="25981977"/>
<dbReference type="Proteomes" id="UP000007796">
    <property type="component" value="Unassembled WGS sequence"/>
</dbReference>
<dbReference type="GO" id="GO:0016491">
    <property type="term" value="F:oxidoreductase activity"/>
    <property type="evidence" value="ECO:0007669"/>
    <property type="project" value="UniProtKB-KW"/>
</dbReference>
<dbReference type="SUPFAM" id="SSF51197">
    <property type="entry name" value="Clavaminate synthase-like"/>
    <property type="match status" value="1"/>
</dbReference>
<dbReference type="InterPro" id="IPR042098">
    <property type="entry name" value="TauD-like_sf"/>
</dbReference>
<organism evidence="3">
    <name type="scientific">Grosmannia clavigera (strain kw1407 / UAMH 11150)</name>
    <name type="common">Blue stain fungus</name>
    <name type="synonym">Graphiocladiella clavigera</name>
    <dbReference type="NCBI Taxonomy" id="655863"/>
    <lineage>
        <taxon>Eukaryota</taxon>
        <taxon>Fungi</taxon>
        <taxon>Dikarya</taxon>
        <taxon>Ascomycota</taxon>
        <taxon>Pezizomycotina</taxon>
        <taxon>Sordariomycetes</taxon>
        <taxon>Sordariomycetidae</taxon>
        <taxon>Ophiostomatales</taxon>
        <taxon>Ophiostomataceae</taxon>
        <taxon>Leptographium</taxon>
    </lineage>
</organism>
<keyword evidence="1" id="KW-0560">Oxidoreductase</keyword>
<sequence length="104" mass="11827">MIPGLRDPAPDFIRKHTPTSLAFWFGNLISAWARSVYHSATEAPFRSDDGSYHPSPIYGDGEQIEAKYLNLAIANAESTQVLVRWRQGDFILLDKYNFMHSRSP</sequence>
<evidence type="ECO:0000313" key="2">
    <source>
        <dbReference type="EMBL" id="EFX03924.1"/>
    </source>
</evidence>
<protein>
    <submittedName>
        <fullName evidence="2">Uncharacterized protein</fullName>
    </submittedName>
</protein>
<dbReference type="HOGENOM" id="CLU_2250450_0_0_1"/>
<dbReference type="Gene3D" id="3.60.130.10">
    <property type="entry name" value="Clavaminate synthase-like"/>
    <property type="match status" value="1"/>
</dbReference>
<name>F0XCB5_GROCL</name>
<dbReference type="AlphaFoldDB" id="F0XCB5"/>
<dbReference type="STRING" id="655863.F0XCB5"/>
<dbReference type="RefSeq" id="XP_014173406.1">
    <property type="nucleotide sequence ID" value="XM_014317931.1"/>
</dbReference>